<keyword evidence="2" id="KW-0342">GTP-binding</keyword>
<feature type="region of interest" description="Disordered" evidence="5">
    <location>
        <begin position="1"/>
        <end position="61"/>
    </location>
</feature>
<evidence type="ECO:0000259" key="6">
    <source>
        <dbReference type="Pfam" id="PF01926"/>
    </source>
</evidence>
<comment type="function">
    <text evidence="3">Possible regulatory or functional link with the histocompatibility cluster.</text>
</comment>
<dbReference type="InterPro" id="IPR006073">
    <property type="entry name" value="GTP-bd"/>
</dbReference>
<evidence type="ECO:0000256" key="5">
    <source>
        <dbReference type="SAM" id="MobiDB-lite"/>
    </source>
</evidence>
<feature type="compositionally biased region" description="Basic residues" evidence="5">
    <location>
        <begin position="1"/>
        <end position="12"/>
    </location>
</feature>
<evidence type="ECO:0000256" key="4">
    <source>
        <dbReference type="ARBA" id="ARBA00039902"/>
    </source>
</evidence>
<feature type="domain" description="G" evidence="6">
    <location>
        <begin position="367"/>
        <end position="422"/>
    </location>
</feature>
<feature type="compositionally biased region" description="Basic residues" evidence="5">
    <location>
        <begin position="35"/>
        <end position="44"/>
    </location>
</feature>
<dbReference type="PANTHER" id="PTHR45709:SF3">
    <property type="entry name" value="GUANINE NUCLEOTIDE-BINDING PROTEIN-LIKE 1"/>
    <property type="match status" value="1"/>
</dbReference>
<dbReference type="SUPFAM" id="SSF52540">
    <property type="entry name" value="P-loop containing nucleoside triphosphate hydrolases"/>
    <property type="match status" value="1"/>
</dbReference>
<protein>
    <recommendedName>
        <fullName evidence="4">Guanine nucleotide-binding protein-like 1</fullName>
    </recommendedName>
</protein>
<evidence type="ECO:0000256" key="3">
    <source>
        <dbReference type="ARBA" id="ARBA00037770"/>
    </source>
</evidence>
<dbReference type="InterPro" id="IPR027417">
    <property type="entry name" value="P-loop_NTPase"/>
</dbReference>
<evidence type="ECO:0000313" key="8">
    <source>
        <dbReference type="Proteomes" id="UP001437256"/>
    </source>
</evidence>
<reference evidence="7 8" key="1">
    <citation type="submission" date="2024-05" db="EMBL/GenBank/DDBJ databases">
        <title>A draft genome resource for the thread blight pathogen Marasmius tenuissimus strain MS-2.</title>
        <authorList>
            <person name="Yulfo-Soto G.E."/>
            <person name="Baruah I.K."/>
            <person name="Amoako-Attah I."/>
            <person name="Bukari Y."/>
            <person name="Meinhardt L.W."/>
            <person name="Bailey B.A."/>
            <person name="Cohen S.P."/>
        </authorList>
    </citation>
    <scope>NUCLEOTIDE SEQUENCE [LARGE SCALE GENOMIC DNA]</scope>
    <source>
        <strain evidence="7 8">MS-2</strain>
    </source>
</reference>
<dbReference type="PANTHER" id="PTHR45709">
    <property type="entry name" value="LARGE SUBUNIT GTPASE 1 HOMOLOG-RELATED"/>
    <property type="match status" value="1"/>
</dbReference>
<sequence length="645" mass="72469">MPSRKKPTSTRKKKEEQQLRRAIKRGDVEAPPPKRREKNKKRPPNARSTLNPATESSQKLQSSFVKISAAFLKKSQELASTLPLQRPIPAEASIYQNQWTKGGEEQLTCPSRPKWNYEMTKKEVEHNEEGWFKKWLTTTDELVSKWQMSMEPDDPESPEKGKEVATSERPPTMPPSPTRFERNLEVWRQLWRVTEISQIVLVLLDSRCPTVHLPPSLVQYLSKQQVEVILVLTKTDICGPARVAAWRDYLHELYPQFPIVQVQSYAPREQTSVHQGSTQFEPYLPPSFREQLVNTIREVHTRMLEPPANVKSRPAALQHWRPLVKREINWEDALVAGEEAGKIIGGPAAPKPLTEESDKDEEPPFLTIGLIGQPNVGKSSLLNALFGQSRVRASKTPGKTKHYQTLFWTSDIRLVDCPGLVMPNYTPMEMQVLSGVLPIARLSAISACAYFASQLLPLERIFNLTHPSALEPPEEDKRTWREGMKRPEPKPISWTAMDVLVAYANKKGWFTAQAGRPDINRAGNAILRALAENRVPWAFWPTGIAEDGLQGEGGEGLWMSQGYEETLSDEEASSEGEDTLAENASEDGDSEDNEDDIDESSDSVTEAGDIASDDLHEAQSSMKVGAGRFALLNLADDSEEEHDSN</sequence>
<name>A0ABR3A5K1_9AGAR</name>
<feature type="region of interest" description="Disordered" evidence="5">
    <location>
        <begin position="149"/>
        <end position="177"/>
    </location>
</feature>
<feature type="compositionally biased region" description="Acidic residues" evidence="5">
    <location>
        <begin position="566"/>
        <end position="601"/>
    </location>
</feature>
<gene>
    <name evidence="7" type="ORF">AAF712_004375</name>
</gene>
<dbReference type="Gene3D" id="3.40.50.300">
    <property type="entry name" value="P-loop containing nucleotide triphosphate hydrolases"/>
    <property type="match status" value="1"/>
</dbReference>
<feature type="region of interest" description="Disordered" evidence="5">
    <location>
        <begin position="564"/>
        <end position="621"/>
    </location>
</feature>
<evidence type="ECO:0000313" key="7">
    <source>
        <dbReference type="EMBL" id="KAL0068659.1"/>
    </source>
</evidence>
<evidence type="ECO:0000256" key="1">
    <source>
        <dbReference type="ARBA" id="ARBA00022741"/>
    </source>
</evidence>
<feature type="compositionally biased region" description="Basic and acidic residues" evidence="5">
    <location>
        <begin position="13"/>
        <end position="34"/>
    </location>
</feature>
<dbReference type="InterPro" id="IPR043358">
    <property type="entry name" value="GNL1-like"/>
</dbReference>
<organism evidence="7 8">
    <name type="scientific">Marasmius tenuissimus</name>
    <dbReference type="NCBI Taxonomy" id="585030"/>
    <lineage>
        <taxon>Eukaryota</taxon>
        <taxon>Fungi</taxon>
        <taxon>Dikarya</taxon>
        <taxon>Basidiomycota</taxon>
        <taxon>Agaricomycotina</taxon>
        <taxon>Agaricomycetes</taxon>
        <taxon>Agaricomycetidae</taxon>
        <taxon>Agaricales</taxon>
        <taxon>Marasmiineae</taxon>
        <taxon>Marasmiaceae</taxon>
        <taxon>Marasmius</taxon>
    </lineage>
</organism>
<dbReference type="EMBL" id="JBBXMP010000017">
    <property type="protein sequence ID" value="KAL0068659.1"/>
    <property type="molecule type" value="Genomic_DNA"/>
</dbReference>
<accession>A0ABR3A5K1</accession>
<feature type="compositionally biased region" description="Polar residues" evidence="5">
    <location>
        <begin position="48"/>
        <end position="61"/>
    </location>
</feature>
<dbReference type="Pfam" id="PF01926">
    <property type="entry name" value="MMR_HSR1"/>
    <property type="match status" value="1"/>
</dbReference>
<keyword evidence="1" id="KW-0547">Nucleotide-binding</keyword>
<comment type="caution">
    <text evidence="7">The sequence shown here is derived from an EMBL/GenBank/DDBJ whole genome shotgun (WGS) entry which is preliminary data.</text>
</comment>
<feature type="compositionally biased region" description="Basic and acidic residues" evidence="5">
    <location>
        <begin position="157"/>
        <end position="166"/>
    </location>
</feature>
<evidence type="ECO:0000256" key="2">
    <source>
        <dbReference type="ARBA" id="ARBA00023134"/>
    </source>
</evidence>
<proteinExistence type="predicted"/>
<keyword evidence="8" id="KW-1185">Reference proteome</keyword>
<dbReference type="Proteomes" id="UP001437256">
    <property type="component" value="Unassembled WGS sequence"/>
</dbReference>